<dbReference type="EMBL" id="LKAM01000007">
    <property type="protein sequence ID" value="KUM47567.1"/>
    <property type="molecule type" value="Genomic_DNA"/>
</dbReference>
<organism evidence="1">
    <name type="scientific">Picea glauca</name>
    <name type="common">White spruce</name>
    <name type="synonym">Pinus glauca</name>
    <dbReference type="NCBI Taxonomy" id="3330"/>
    <lineage>
        <taxon>Eukaryota</taxon>
        <taxon>Viridiplantae</taxon>
        <taxon>Streptophyta</taxon>
        <taxon>Embryophyta</taxon>
        <taxon>Tracheophyta</taxon>
        <taxon>Spermatophyta</taxon>
        <taxon>Pinopsida</taxon>
        <taxon>Pinidae</taxon>
        <taxon>Conifers I</taxon>
        <taxon>Pinales</taxon>
        <taxon>Pinaceae</taxon>
        <taxon>Picea</taxon>
    </lineage>
</organism>
<proteinExistence type="predicted"/>
<keyword evidence="1" id="KW-0496">Mitochondrion</keyword>
<comment type="caution">
    <text evidence="1">The sequence shown here is derived from an EMBL/GenBank/DDBJ whole genome shotgun (WGS) entry which is preliminary data.</text>
</comment>
<evidence type="ECO:0000313" key="1">
    <source>
        <dbReference type="EMBL" id="KUM47567.1"/>
    </source>
</evidence>
<gene>
    <name evidence="1" type="ORF">ABT39_MTgene5753</name>
</gene>
<sequence length="74" mass="8417">MGSNAGSKRLATIYASHPVHHTLVDCSSPSLRVEPCSGAGELRNSRNFHHMMLHAIPRHRYRRMDKLQVLPTER</sequence>
<protein>
    <submittedName>
        <fullName evidence="1">Uncharacterized protein</fullName>
    </submittedName>
</protein>
<geneLocation type="mitochondrion" evidence="1"/>
<reference evidence="1" key="1">
    <citation type="journal article" date="2015" name="Genome Biol. Evol.">
        <title>Organellar Genomes of White Spruce (Picea glauca): Assembly and Annotation.</title>
        <authorList>
            <person name="Jackman S.D."/>
            <person name="Warren R.L."/>
            <person name="Gibb E.A."/>
            <person name="Vandervalk B.P."/>
            <person name="Mohamadi H."/>
            <person name="Chu J."/>
            <person name="Raymond A."/>
            <person name="Pleasance S."/>
            <person name="Coope R."/>
            <person name="Wildung M.R."/>
            <person name="Ritland C.E."/>
            <person name="Bousquet J."/>
            <person name="Jones S.J."/>
            <person name="Bohlmann J."/>
            <person name="Birol I."/>
        </authorList>
    </citation>
    <scope>NUCLEOTIDE SEQUENCE [LARGE SCALE GENOMIC DNA]</scope>
    <source>
        <tissue evidence="1">Flushing bud</tissue>
    </source>
</reference>
<accession>A0A101LYD8</accession>
<name>A0A101LYD8_PICGL</name>
<dbReference type="AlphaFoldDB" id="A0A101LYD8"/>